<evidence type="ECO:0000313" key="3">
    <source>
        <dbReference type="EMBL" id="TDZ19230.1"/>
    </source>
</evidence>
<dbReference type="AlphaFoldDB" id="N4VER8"/>
<dbReference type="OrthoDB" id="3638982at2759"/>
<evidence type="ECO:0000313" key="4">
    <source>
        <dbReference type="Proteomes" id="UP000014480"/>
    </source>
</evidence>
<dbReference type="HOGENOM" id="CLU_110347_1_0_1"/>
<keyword evidence="2" id="KW-0732">Signal</keyword>
<feature type="region of interest" description="Disordered" evidence="1">
    <location>
        <begin position="33"/>
        <end position="169"/>
    </location>
</feature>
<dbReference type="Proteomes" id="UP000014480">
    <property type="component" value="Unassembled WGS sequence"/>
</dbReference>
<keyword evidence="4" id="KW-1185">Reference proteome</keyword>
<feature type="signal peptide" evidence="2">
    <location>
        <begin position="1"/>
        <end position="19"/>
    </location>
</feature>
<accession>N4VER8</accession>
<name>N4VER8_COLOR</name>
<dbReference type="EMBL" id="AMCV02000020">
    <property type="protein sequence ID" value="TDZ19230.1"/>
    <property type="molecule type" value="Genomic_DNA"/>
</dbReference>
<reference evidence="4" key="2">
    <citation type="journal article" date="2019" name="Mol. Plant Microbe Interact.">
        <title>Genome sequence resources for four phytopathogenic fungi from the Colletotrichum orbiculare species complex.</title>
        <authorList>
            <person name="Gan P."/>
            <person name="Tsushima A."/>
            <person name="Narusaka M."/>
            <person name="Narusaka Y."/>
            <person name="Takano Y."/>
            <person name="Kubo Y."/>
            <person name="Shirasu K."/>
        </authorList>
    </citation>
    <scope>GENOME REANNOTATION</scope>
    <source>
        <strain evidence="4">104-T / ATCC 96160 / CBS 514.97 / LARS 414 / MAFF 240422</strain>
    </source>
</reference>
<feature type="chain" id="PRO_5043388484" evidence="2">
    <location>
        <begin position="20"/>
        <end position="169"/>
    </location>
</feature>
<protein>
    <submittedName>
        <fullName evidence="3">Uncharacterized protein</fullName>
    </submittedName>
</protein>
<evidence type="ECO:0000256" key="2">
    <source>
        <dbReference type="SAM" id="SignalP"/>
    </source>
</evidence>
<sequence length="169" mass="18312">MRFPQILLSLFLLFSFVVALPVPAPADALVERANNKGGGGKGGNAKTSKEVKGIDKNISIQKQEKKDAARVSKAEGTKDFGKEKARLNKTIDKGVDQRKKNQNNADPKNKQLKDGLNKVQKAQGTEKKQAQSLNGGKGDKKTLDKLQKEFSGGIKQNEKNKNAAKKGGK</sequence>
<organism evidence="3 4">
    <name type="scientific">Colletotrichum orbiculare (strain 104-T / ATCC 96160 / CBS 514.97 / LARS 414 / MAFF 240422)</name>
    <name type="common">Cucumber anthracnose fungus</name>
    <name type="synonym">Colletotrichum lagenarium</name>
    <dbReference type="NCBI Taxonomy" id="1213857"/>
    <lineage>
        <taxon>Eukaryota</taxon>
        <taxon>Fungi</taxon>
        <taxon>Dikarya</taxon>
        <taxon>Ascomycota</taxon>
        <taxon>Pezizomycotina</taxon>
        <taxon>Sordariomycetes</taxon>
        <taxon>Hypocreomycetidae</taxon>
        <taxon>Glomerellales</taxon>
        <taxon>Glomerellaceae</taxon>
        <taxon>Colletotrichum</taxon>
        <taxon>Colletotrichum orbiculare species complex</taxon>
    </lineage>
</organism>
<feature type="compositionally biased region" description="Basic and acidic residues" evidence="1">
    <location>
        <begin position="137"/>
        <end position="148"/>
    </location>
</feature>
<proteinExistence type="predicted"/>
<dbReference type="STRING" id="1213857.N4VER8"/>
<feature type="compositionally biased region" description="Basic and acidic residues" evidence="1">
    <location>
        <begin position="107"/>
        <end position="116"/>
    </location>
</feature>
<gene>
    <name evidence="3" type="ORF">Cob_v007425</name>
</gene>
<dbReference type="eggNOG" id="ENOG502T4DV">
    <property type="taxonomic scope" value="Eukaryota"/>
</dbReference>
<evidence type="ECO:0000256" key="1">
    <source>
        <dbReference type="SAM" id="MobiDB-lite"/>
    </source>
</evidence>
<comment type="caution">
    <text evidence="3">The sequence shown here is derived from an EMBL/GenBank/DDBJ whole genome shotgun (WGS) entry which is preliminary data.</text>
</comment>
<feature type="compositionally biased region" description="Basic and acidic residues" evidence="1">
    <location>
        <begin position="62"/>
        <end position="99"/>
    </location>
</feature>
<reference evidence="4" key="1">
    <citation type="journal article" date="2013" name="New Phytol.">
        <title>Comparative genomic and transcriptomic analyses reveal the hemibiotrophic stage shift of Colletotrichum fungi.</title>
        <authorList>
            <person name="Gan P."/>
            <person name="Ikeda K."/>
            <person name="Irieda H."/>
            <person name="Narusaka M."/>
            <person name="O'Connell R.J."/>
            <person name="Narusaka Y."/>
            <person name="Takano Y."/>
            <person name="Kubo Y."/>
            <person name="Shirasu K."/>
        </authorList>
    </citation>
    <scope>NUCLEOTIDE SEQUENCE [LARGE SCALE GENOMIC DNA]</scope>
    <source>
        <strain evidence="4">104-T / ATCC 96160 / CBS 514.97 / LARS 414 / MAFF 240422</strain>
    </source>
</reference>